<protein>
    <recommendedName>
        <fullName evidence="2">SEC-C domain-containing protein</fullName>
    </recommendedName>
</protein>
<evidence type="ECO:0008006" key="2">
    <source>
        <dbReference type="Google" id="ProtNLM"/>
    </source>
</evidence>
<dbReference type="AlphaFoldDB" id="A0A0F9INA3"/>
<sequence length="67" mass="7479">MGNKIGRNDPCHCGSGLKLKRCHGDYVKIEVAGRAYQERFNELIEAEKTKAEVPSKPTEFNSGLDKI</sequence>
<accession>A0A0F9INA3</accession>
<dbReference type="InterPro" id="IPR004027">
    <property type="entry name" value="SEC_C_motif"/>
</dbReference>
<evidence type="ECO:0000313" key="1">
    <source>
        <dbReference type="EMBL" id="KKM47456.1"/>
    </source>
</evidence>
<name>A0A0F9INA3_9ZZZZ</name>
<dbReference type="EMBL" id="LAZR01012011">
    <property type="protein sequence ID" value="KKM47456.1"/>
    <property type="molecule type" value="Genomic_DNA"/>
</dbReference>
<comment type="caution">
    <text evidence="1">The sequence shown here is derived from an EMBL/GenBank/DDBJ whole genome shotgun (WGS) entry which is preliminary data.</text>
</comment>
<reference evidence="1" key="1">
    <citation type="journal article" date="2015" name="Nature">
        <title>Complex archaea that bridge the gap between prokaryotes and eukaryotes.</title>
        <authorList>
            <person name="Spang A."/>
            <person name="Saw J.H."/>
            <person name="Jorgensen S.L."/>
            <person name="Zaremba-Niedzwiedzka K."/>
            <person name="Martijn J."/>
            <person name="Lind A.E."/>
            <person name="van Eijk R."/>
            <person name="Schleper C."/>
            <person name="Guy L."/>
            <person name="Ettema T.J."/>
        </authorList>
    </citation>
    <scope>NUCLEOTIDE SEQUENCE</scope>
</reference>
<proteinExistence type="predicted"/>
<dbReference type="Pfam" id="PF02810">
    <property type="entry name" value="SEC-C"/>
    <property type="match status" value="1"/>
</dbReference>
<dbReference type="Gene3D" id="3.10.450.50">
    <property type="match status" value="1"/>
</dbReference>
<gene>
    <name evidence="1" type="ORF">LCGC14_1558520</name>
</gene>
<dbReference type="SUPFAM" id="SSF103642">
    <property type="entry name" value="Sec-C motif"/>
    <property type="match status" value="1"/>
</dbReference>
<organism evidence="1">
    <name type="scientific">marine sediment metagenome</name>
    <dbReference type="NCBI Taxonomy" id="412755"/>
    <lineage>
        <taxon>unclassified sequences</taxon>
        <taxon>metagenomes</taxon>
        <taxon>ecological metagenomes</taxon>
    </lineage>
</organism>